<dbReference type="EMBL" id="BA000028">
    <property type="protein sequence ID" value="BAC14172.1"/>
    <property type="molecule type" value="Genomic_DNA"/>
</dbReference>
<feature type="transmembrane region" description="Helical" evidence="1">
    <location>
        <begin position="7"/>
        <end position="23"/>
    </location>
</feature>
<feature type="transmembrane region" description="Helical" evidence="1">
    <location>
        <begin position="60"/>
        <end position="82"/>
    </location>
</feature>
<protein>
    <submittedName>
        <fullName evidence="2">Low-affinity gluconate transporter</fullName>
    </submittedName>
</protein>
<keyword evidence="3" id="KW-1185">Reference proteome</keyword>
<organism evidence="2 3">
    <name type="scientific">Oceanobacillus iheyensis (strain DSM 14371 / CIP 107618 / JCM 11309 / KCTC 3954 / HTE831)</name>
    <dbReference type="NCBI Taxonomy" id="221109"/>
    <lineage>
        <taxon>Bacteria</taxon>
        <taxon>Bacillati</taxon>
        <taxon>Bacillota</taxon>
        <taxon>Bacilli</taxon>
        <taxon>Bacillales</taxon>
        <taxon>Bacillaceae</taxon>
        <taxon>Oceanobacillus</taxon>
    </lineage>
</organism>
<feature type="transmembrane region" description="Helical" evidence="1">
    <location>
        <begin position="29"/>
        <end position="48"/>
    </location>
</feature>
<dbReference type="OrthoDB" id="9787129at2"/>
<feature type="transmembrane region" description="Helical" evidence="1">
    <location>
        <begin position="349"/>
        <end position="377"/>
    </location>
</feature>
<keyword evidence="1" id="KW-0812">Transmembrane</keyword>
<name>Q8EP97_OCEIH</name>
<dbReference type="AlphaFoldDB" id="Q8EP97"/>
<dbReference type="GO" id="GO:0005886">
    <property type="term" value="C:plasma membrane"/>
    <property type="evidence" value="ECO:0007669"/>
    <property type="project" value="TreeGrafter"/>
</dbReference>
<dbReference type="Proteomes" id="UP000000822">
    <property type="component" value="Chromosome"/>
</dbReference>
<feature type="transmembrane region" description="Helical" evidence="1">
    <location>
        <begin position="389"/>
        <end position="408"/>
    </location>
</feature>
<dbReference type="PANTHER" id="PTHR30354">
    <property type="entry name" value="GNT FAMILY GLUCONATE TRANSPORTER"/>
    <property type="match status" value="1"/>
</dbReference>
<dbReference type="InterPro" id="IPR003474">
    <property type="entry name" value="Glcn_transporter"/>
</dbReference>
<dbReference type="KEGG" id="oih:OB2216"/>
<evidence type="ECO:0000313" key="3">
    <source>
        <dbReference type="Proteomes" id="UP000000822"/>
    </source>
</evidence>
<evidence type="ECO:0000313" key="2">
    <source>
        <dbReference type="EMBL" id="BAC14172.1"/>
    </source>
</evidence>
<dbReference type="PhylomeDB" id="Q8EP97"/>
<dbReference type="STRING" id="221109.gene:10734464"/>
<sequence length="453" mass="48478">MSNTTMLIMVTILGIALLLFLVMRSKLQAFVALLISSIFIGILSGMDLNDLIATMEEGMGGTLGFIAVVVGLGAMFGEMLRVSGGAERLALTLVNKFGDGKVQWALGLTGFIVAIPVFLDVALVILIPIVYSLAQKTKKSLLYFGIPLLAGLAVTHSFIPPTPGPISVASIINADLGWVILFGALAGLPAMIIAGPIFGNYISKKIHLEVPKYIVDKEYLENEVEKTNRELPSFKTVCLLILIPLFLILINTVFGLILEEGTFIHSFLTFIGHPFIALTISTLLTFYILGTKRGYSKEEVQNIATKSLEPAGIIILITGAGGVFKQTLIDSGVGDVLGNMLATSNLPLVLAAFIISTFVRIAQGSATVAMITAAGLMSPIIGMMEVSEPMLGLIVISIASGATVFSHVNDSGFWLVNRFFGMTEKQTLQTWTVMETIIGFVGFAVVFAISFFV</sequence>
<feature type="transmembrane region" description="Helical" evidence="1">
    <location>
        <begin position="102"/>
        <end position="129"/>
    </location>
</feature>
<keyword evidence="1" id="KW-1133">Transmembrane helix</keyword>
<dbReference type="PANTHER" id="PTHR30354:SF11">
    <property type="entry name" value="PERMEASE"/>
    <property type="match status" value="1"/>
</dbReference>
<dbReference type="HOGENOM" id="CLU_027949_0_2_9"/>
<feature type="transmembrane region" description="Helical" evidence="1">
    <location>
        <begin position="263"/>
        <end position="289"/>
    </location>
</feature>
<proteinExistence type="predicted"/>
<dbReference type="eggNOG" id="COG2610">
    <property type="taxonomic scope" value="Bacteria"/>
</dbReference>
<dbReference type="NCBIfam" id="TIGR00791">
    <property type="entry name" value="gntP"/>
    <property type="match status" value="1"/>
</dbReference>
<feature type="transmembrane region" description="Helical" evidence="1">
    <location>
        <begin position="428"/>
        <end position="452"/>
    </location>
</feature>
<accession>Q8EP97</accession>
<keyword evidence="1" id="KW-0472">Membrane</keyword>
<gene>
    <name evidence="2" type="ordered locus">OB2216</name>
</gene>
<dbReference type="GO" id="GO:0015128">
    <property type="term" value="F:gluconate transmembrane transporter activity"/>
    <property type="evidence" value="ECO:0007669"/>
    <property type="project" value="InterPro"/>
</dbReference>
<feature type="transmembrane region" description="Helical" evidence="1">
    <location>
        <begin position="141"/>
        <end position="159"/>
    </location>
</feature>
<dbReference type="Pfam" id="PF02447">
    <property type="entry name" value="GntP_permease"/>
    <property type="match status" value="1"/>
</dbReference>
<feature type="transmembrane region" description="Helical" evidence="1">
    <location>
        <begin position="236"/>
        <end position="257"/>
    </location>
</feature>
<evidence type="ECO:0000256" key="1">
    <source>
        <dbReference type="SAM" id="Phobius"/>
    </source>
</evidence>
<dbReference type="PIRSF" id="PIRSF002746">
    <property type="entry name" value="Gluconate_transporter"/>
    <property type="match status" value="1"/>
</dbReference>
<dbReference type="RefSeq" id="WP_011066610.1">
    <property type="nucleotide sequence ID" value="NC_004193.1"/>
</dbReference>
<feature type="transmembrane region" description="Helical" evidence="1">
    <location>
        <begin position="310"/>
        <end position="329"/>
    </location>
</feature>
<reference evidence="2 3" key="2">
    <citation type="journal article" date="2002" name="Nucleic Acids Res.">
        <title>Genome sequence of Oceanobacillus iheyensis isolated from the Iheya Ridge and its unexpected adaptive capabilities to extreme environments.</title>
        <authorList>
            <person name="Takami H."/>
            <person name="Takaki Y."/>
            <person name="Uchiyama I."/>
        </authorList>
    </citation>
    <scope>NUCLEOTIDE SEQUENCE [LARGE SCALE GENOMIC DNA]</scope>
    <source>
        <strain evidence="3">DSM 14371 / CIP 107618 / JCM 11309 / KCTC 3954 / HTE831</strain>
    </source>
</reference>
<reference evidence="2 3" key="1">
    <citation type="journal article" date="2001" name="FEMS Microbiol. Lett.">
        <title>Oceanobacillus iheyensis gen. nov., sp. nov., a deep-sea extremely halotolerant and alkaliphilic species isolated from a depth of 1050 m on the Iheya Ridge.</title>
        <authorList>
            <person name="Lu J."/>
            <person name="Nogi Y."/>
            <person name="Takami H."/>
        </authorList>
    </citation>
    <scope>NUCLEOTIDE SEQUENCE [LARGE SCALE GENOMIC DNA]</scope>
    <source>
        <strain evidence="3">DSM 14371 / CIP 107618 / JCM 11309 / KCTC 3954 / HTE831</strain>
    </source>
</reference>
<feature type="transmembrane region" description="Helical" evidence="1">
    <location>
        <begin position="179"/>
        <end position="202"/>
    </location>
</feature>